<dbReference type="GO" id="GO:0005886">
    <property type="term" value="C:plasma membrane"/>
    <property type="evidence" value="ECO:0007669"/>
    <property type="project" value="UniProtKB-SubCell"/>
</dbReference>
<evidence type="ECO:0000313" key="9">
    <source>
        <dbReference type="EMBL" id="HIR47862.1"/>
    </source>
</evidence>
<accession>A0A9D1ANH8</accession>
<evidence type="ECO:0000256" key="3">
    <source>
        <dbReference type="ARBA" id="ARBA00022448"/>
    </source>
</evidence>
<dbReference type="GO" id="GO:1903785">
    <property type="term" value="P:L-valine transmembrane transport"/>
    <property type="evidence" value="ECO:0007669"/>
    <property type="project" value="TreeGrafter"/>
</dbReference>
<keyword evidence="7 8" id="KW-0472">Membrane</keyword>
<evidence type="ECO:0000313" key="10">
    <source>
        <dbReference type="Proteomes" id="UP000824242"/>
    </source>
</evidence>
<reference evidence="9" key="1">
    <citation type="submission" date="2020-10" db="EMBL/GenBank/DDBJ databases">
        <authorList>
            <person name="Gilroy R."/>
        </authorList>
    </citation>
    <scope>NUCLEOTIDE SEQUENCE</scope>
    <source>
        <strain evidence="9">ChiSxjej1B13-7958</strain>
    </source>
</reference>
<dbReference type="EMBL" id="DVGZ01000103">
    <property type="protein sequence ID" value="HIR47862.1"/>
    <property type="molecule type" value="Genomic_DNA"/>
</dbReference>
<comment type="similarity">
    <text evidence="2">Belongs to the AzlC family.</text>
</comment>
<feature type="transmembrane region" description="Helical" evidence="8">
    <location>
        <begin position="160"/>
        <end position="178"/>
    </location>
</feature>
<evidence type="ECO:0000256" key="5">
    <source>
        <dbReference type="ARBA" id="ARBA00022692"/>
    </source>
</evidence>
<keyword evidence="3" id="KW-0813">Transport</keyword>
<proteinExistence type="inferred from homology"/>
<name>A0A9D1ANH8_9FIRM</name>
<dbReference type="Proteomes" id="UP000824242">
    <property type="component" value="Unassembled WGS sequence"/>
</dbReference>
<comment type="subcellular location">
    <subcellularLocation>
        <location evidence="1">Cell membrane</location>
        <topology evidence="1">Multi-pass membrane protein</topology>
    </subcellularLocation>
</comment>
<dbReference type="Pfam" id="PF03591">
    <property type="entry name" value="AzlC"/>
    <property type="match status" value="1"/>
</dbReference>
<evidence type="ECO:0000256" key="4">
    <source>
        <dbReference type="ARBA" id="ARBA00022475"/>
    </source>
</evidence>
<dbReference type="PANTHER" id="PTHR34979">
    <property type="entry name" value="INNER MEMBRANE PROTEIN YGAZ"/>
    <property type="match status" value="1"/>
</dbReference>
<feature type="transmembrane region" description="Helical" evidence="8">
    <location>
        <begin position="21"/>
        <end position="48"/>
    </location>
</feature>
<evidence type="ECO:0000256" key="7">
    <source>
        <dbReference type="ARBA" id="ARBA00023136"/>
    </source>
</evidence>
<evidence type="ECO:0000256" key="2">
    <source>
        <dbReference type="ARBA" id="ARBA00010735"/>
    </source>
</evidence>
<keyword evidence="5 8" id="KW-0812">Transmembrane</keyword>
<gene>
    <name evidence="9" type="ORF">IAB89_09460</name>
</gene>
<dbReference type="AlphaFoldDB" id="A0A9D1ANH8"/>
<keyword evidence="6 8" id="KW-1133">Transmembrane helix</keyword>
<evidence type="ECO:0000256" key="6">
    <source>
        <dbReference type="ARBA" id="ARBA00022989"/>
    </source>
</evidence>
<feature type="transmembrane region" description="Helical" evidence="8">
    <location>
        <begin position="190"/>
        <end position="207"/>
    </location>
</feature>
<reference evidence="9" key="2">
    <citation type="journal article" date="2021" name="PeerJ">
        <title>Extensive microbial diversity within the chicken gut microbiome revealed by metagenomics and culture.</title>
        <authorList>
            <person name="Gilroy R."/>
            <person name="Ravi A."/>
            <person name="Getino M."/>
            <person name="Pursley I."/>
            <person name="Horton D.L."/>
            <person name="Alikhan N.F."/>
            <person name="Baker D."/>
            <person name="Gharbi K."/>
            <person name="Hall N."/>
            <person name="Watson M."/>
            <person name="Adriaenssens E.M."/>
            <person name="Foster-Nyarko E."/>
            <person name="Jarju S."/>
            <person name="Secka A."/>
            <person name="Antonio M."/>
            <person name="Oren A."/>
            <person name="Chaudhuri R.R."/>
            <person name="La Ragione R."/>
            <person name="Hildebrand F."/>
            <person name="Pallen M.J."/>
        </authorList>
    </citation>
    <scope>NUCLEOTIDE SEQUENCE</scope>
    <source>
        <strain evidence="9">ChiSxjej1B13-7958</strain>
    </source>
</reference>
<feature type="transmembrane region" description="Helical" evidence="8">
    <location>
        <begin position="131"/>
        <end position="154"/>
    </location>
</feature>
<evidence type="ECO:0000256" key="8">
    <source>
        <dbReference type="SAM" id="Phobius"/>
    </source>
</evidence>
<dbReference type="PANTHER" id="PTHR34979:SF1">
    <property type="entry name" value="INNER MEMBRANE PROTEIN YGAZ"/>
    <property type="match status" value="1"/>
</dbReference>
<organism evidence="9 10">
    <name type="scientific">Candidatus Caccousia avicola</name>
    <dbReference type="NCBI Taxonomy" id="2840721"/>
    <lineage>
        <taxon>Bacteria</taxon>
        <taxon>Bacillati</taxon>
        <taxon>Bacillota</taxon>
        <taxon>Clostridia</taxon>
        <taxon>Eubacteriales</taxon>
        <taxon>Oscillospiraceae</taxon>
        <taxon>Oscillospiraceae incertae sedis</taxon>
        <taxon>Candidatus Caccousia</taxon>
    </lineage>
</organism>
<protein>
    <submittedName>
        <fullName evidence="9">AzlC family ABC transporter permease</fullName>
    </submittedName>
</protein>
<comment type="caution">
    <text evidence="9">The sequence shown here is derived from an EMBL/GenBank/DDBJ whole genome shotgun (WGS) entry which is preliminary data.</text>
</comment>
<dbReference type="InterPro" id="IPR011606">
    <property type="entry name" value="Brnchd-chn_aa_trnsp_permease"/>
</dbReference>
<keyword evidence="4" id="KW-1003">Cell membrane</keyword>
<sequence length="239" mass="25575">MKIMSEQLTFRKGLKDGLPICLGYISVSFAFGMMATQGGLPVWVALLISMTNLTSAGQVAGTALILSGGLYVEIAVTTFVINIRYMLMSLSLSQKVDEAMTTLQRWVLSFGVTDEIFAVAMQQKGSINARYFSGLILTPYFGWALGTFLGAAATGILPESLRSALGIAIYGMFLAIIIPPSRTSKPIRRVVIFAGALSCLFTWTPGLNRLSSGWVIIVCAVAASALAALRYPVAKEAQT</sequence>
<feature type="transmembrane region" description="Helical" evidence="8">
    <location>
        <begin position="213"/>
        <end position="233"/>
    </location>
</feature>
<evidence type="ECO:0000256" key="1">
    <source>
        <dbReference type="ARBA" id="ARBA00004651"/>
    </source>
</evidence>
<feature type="transmembrane region" description="Helical" evidence="8">
    <location>
        <begin position="60"/>
        <end position="85"/>
    </location>
</feature>